<dbReference type="Proteomes" id="UP001348369">
    <property type="component" value="Chromosome"/>
</dbReference>
<evidence type="ECO:0000313" key="2">
    <source>
        <dbReference type="Proteomes" id="UP001348369"/>
    </source>
</evidence>
<protein>
    <submittedName>
        <fullName evidence="1">Uncharacterized protein</fullName>
    </submittedName>
</protein>
<reference evidence="1" key="1">
    <citation type="submission" date="2022-10" db="EMBL/GenBank/DDBJ databases">
        <title>The complete genomes of actinobacterial strains from the NBC collection.</title>
        <authorList>
            <person name="Joergensen T.S."/>
            <person name="Alvarez Arevalo M."/>
            <person name="Sterndorff E.B."/>
            <person name="Faurdal D."/>
            <person name="Vuksanovic O."/>
            <person name="Mourched A.-S."/>
            <person name="Charusanti P."/>
            <person name="Shaw S."/>
            <person name="Blin K."/>
            <person name="Weber T."/>
        </authorList>
    </citation>
    <scope>NUCLEOTIDE SEQUENCE</scope>
    <source>
        <strain evidence="1">NBC 01771</strain>
    </source>
</reference>
<proteinExistence type="predicted"/>
<sequence length="383" mass="41441">MPSDSHPSQITLAHSPGTGIIAIPSGEQHHRARTALEAAGFARRDDGTYAFPLADPVRQSAAVAELVDFARDHDVSVTLTARRYLGDIAERVARQLPGSWSARVEVYALPADQDNLADRLWDAGGLAEAVTTARIRYAAVLSDGRGTDFDLLVIERPGHDHEYLIGALAPTPGSALADEANAPRCVVVTGEPAHTAQAIMKRLLPVCRQALHARRISEVARALTRARTAERTWDATVRTRRTSDGTPLDDERLAGLEVWFRYRMWDAFQTFLHHGPALIDTHHTSSRATAVSSADAEALDRLRAALDAGARVHRGAPAPTPAEPPSAVQAQRTADAWPAIGTWLVDGHVLIDHALKSSTHQVPGPATALPPPPPRDQHRLFPF</sequence>
<name>A0ACD4ZTE0_9ACTN</name>
<organism evidence="1 2">
    <name type="scientific">Streptomyces scopuliridis</name>
    <dbReference type="NCBI Taxonomy" id="452529"/>
    <lineage>
        <taxon>Bacteria</taxon>
        <taxon>Bacillati</taxon>
        <taxon>Actinomycetota</taxon>
        <taxon>Actinomycetes</taxon>
        <taxon>Kitasatosporales</taxon>
        <taxon>Streptomycetaceae</taxon>
        <taxon>Streptomyces</taxon>
    </lineage>
</organism>
<evidence type="ECO:0000313" key="1">
    <source>
        <dbReference type="EMBL" id="WSC01561.1"/>
    </source>
</evidence>
<gene>
    <name evidence="1" type="ORF">OG835_34175</name>
</gene>
<accession>A0ACD4ZTE0</accession>
<keyword evidence="2" id="KW-1185">Reference proteome</keyword>
<dbReference type="EMBL" id="CP109109">
    <property type="protein sequence ID" value="WSC01561.1"/>
    <property type="molecule type" value="Genomic_DNA"/>
</dbReference>